<comment type="caution">
    <text evidence="3">The sequence shown here is derived from an EMBL/GenBank/DDBJ whole genome shotgun (WGS) entry which is preliminary data.</text>
</comment>
<protein>
    <recommendedName>
        <fullName evidence="5">CoA-binding protein</fullName>
    </recommendedName>
</protein>
<dbReference type="PANTHER" id="PTHR11117">
    <property type="entry name" value="SUCCINYL-COA LIGASE SUBUNIT ALPHA"/>
    <property type="match status" value="1"/>
</dbReference>
<proteinExistence type="predicted"/>
<dbReference type="RefSeq" id="WP_216034085.1">
    <property type="nucleotide sequence ID" value="NZ_JAHKNG010000031.1"/>
</dbReference>
<dbReference type="InterPro" id="IPR003781">
    <property type="entry name" value="CoA-bd"/>
</dbReference>
<dbReference type="InterPro" id="IPR032875">
    <property type="entry name" value="Succ_CoA_lig_flav_dom"/>
</dbReference>
<dbReference type="EMBL" id="JAHKNG010000031">
    <property type="protein sequence ID" value="MBU3031415.1"/>
    <property type="molecule type" value="Genomic_DNA"/>
</dbReference>
<dbReference type="PANTHER" id="PTHR11117:SF2">
    <property type="entry name" value="SUCCINATE--COA LIGASE [ADP_GDP-FORMING] SUBUNIT ALPHA, MITOCHONDRIAL"/>
    <property type="match status" value="1"/>
</dbReference>
<dbReference type="Pfam" id="PF02629">
    <property type="entry name" value="CoA_binding"/>
    <property type="match status" value="1"/>
</dbReference>
<evidence type="ECO:0000313" key="4">
    <source>
        <dbReference type="Proteomes" id="UP001166191"/>
    </source>
</evidence>
<reference evidence="3" key="1">
    <citation type="submission" date="2021-06" db="EMBL/GenBank/DDBJ databases">
        <title>Paracoccus bacterium XHP0099 sp. nov., isolated from the surface waters of the Yellow Sea.</title>
        <authorList>
            <person name="Xue H."/>
            <person name="Zhang D."/>
        </authorList>
    </citation>
    <scope>NUCLEOTIDE SEQUENCE</scope>
    <source>
        <strain evidence="3">XHP0099</strain>
    </source>
</reference>
<dbReference type="Proteomes" id="UP001166191">
    <property type="component" value="Unassembled WGS sequence"/>
</dbReference>
<feature type="domain" description="CoA-binding" evidence="1">
    <location>
        <begin position="50"/>
        <end position="123"/>
    </location>
</feature>
<dbReference type="Pfam" id="PF13607">
    <property type="entry name" value="Succ_CoA_lig"/>
    <property type="match status" value="1"/>
</dbReference>
<evidence type="ECO:0000259" key="1">
    <source>
        <dbReference type="Pfam" id="PF02629"/>
    </source>
</evidence>
<gene>
    <name evidence="3" type="ORF">KNW02_14955</name>
</gene>
<evidence type="ECO:0008006" key="5">
    <source>
        <dbReference type="Google" id="ProtNLM"/>
    </source>
</evidence>
<sequence>MYRQGIKEFPYYLGIRSLADIATPADRVCVLNIMGGESRQVTPTSHAFSGGNVVFGTSPGRAGQVLKTAGGDIPVFNNVREGLDAGHAFNTGVIYLPPSGVRDGVAELIRVNPGLEKIVIITEKIAIHDAREVRAMAQANGIDIIGGNCLGVADSWNRVRIGGALGGDHPEESLIKGSVAIFSNSGGFTTTIAQYLATEGWGTTTLISSGKDVYINYGARDFAHGFHNDDRSAAAVLYAEPGGYYEHAIDWQKPVVACVVGRWKSRLTRAVGHAGAMAGSGDRAEDKEGWFVEAFGSGGIFTPETPQHVSKKGAVVTNIADIPAALTAVMALNGQAPDFAPRGDLTLKTWIANDQGVALPANLALAPVSAPAPYAGQIAALGSQIGAVVARQTMKDKSGASVMDPKTQVTSVHGHTVLDLALQPLEANFALPLVHEIAGPNDRAMLDVAVAAEVNLVGDPILIAADAAREAGNSPNSVMAAAASIVGPRRVERALACTDILIELFAHSGLKDGRDEGFDTSGIVMDEDSRALFLASADEADDPRPEAMLAAVKARGGKSVFLKYLSGLGGRLNRDAILAAIALTISWGPLMRKRITRLTARTLPWHLRLYGVMVGATIPGPQHRHGQLYGIARDERFGQWTMADLCYLAMTGKRPAKAEAELLQLLVGLLISNGPGSISAQGAKGAVAADGPQTPERVQINKAMVGFLTHTGYSHGGNGFEGMAFLLDQFRDSGLSDPTDPNHGLDLTAIARDFALQYRRDKRLAKETGAGTRALPGVHHPVFKGKPVNHDPREVFIAEFMAERGHYNVFHAFYRELVQQLREVGATPYVFCVNVDAVIAALMLALLWEDYQSGRLSRRDLETAAFTVFLFGRMIGSAAEIDDHLNRGRNMDTRAPASACGFVV</sequence>
<evidence type="ECO:0000259" key="2">
    <source>
        <dbReference type="Pfam" id="PF13607"/>
    </source>
</evidence>
<evidence type="ECO:0000313" key="3">
    <source>
        <dbReference type="EMBL" id="MBU3031415.1"/>
    </source>
</evidence>
<name>A0ABS6ALE8_9RHOB</name>
<keyword evidence="4" id="KW-1185">Reference proteome</keyword>
<accession>A0ABS6ALE8</accession>
<feature type="domain" description="Succinyl-CoA synthetase-like flavodoxin" evidence="2">
    <location>
        <begin position="176"/>
        <end position="282"/>
    </location>
</feature>
<organism evidence="3 4">
    <name type="scientific">Paracoccus marinaquae</name>
    <dbReference type="NCBI Taxonomy" id="2841926"/>
    <lineage>
        <taxon>Bacteria</taxon>
        <taxon>Pseudomonadati</taxon>
        <taxon>Pseudomonadota</taxon>
        <taxon>Alphaproteobacteria</taxon>
        <taxon>Rhodobacterales</taxon>
        <taxon>Paracoccaceae</taxon>
        <taxon>Paracoccus</taxon>
    </lineage>
</organism>